<feature type="signal peptide" evidence="1">
    <location>
        <begin position="1"/>
        <end position="28"/>
    </location>
</feature>
<gene>
    <name evidence="2" type="ORF">XELAEV_18045605mg</name>
</gene>
<name>A0A974C183_XENLA</name>
<keyword evidence="1" id="KW-0732">Signal</keyword>
<dbReference type="AlphaFoldDB" id="A0A974C183"/>
<feature type="chain" id="PRO_5037056886" evidence="1">
    <location>
        <begin position="29"/>
        <end position="96"/>
    </location>
</feature>
<proteinExistence type="predicted"/>
<reference evidence="3" key="1">
    <citation type="journal article" date="2016" name="Nature">
        <title>Genome evolution in the allotetraploid frog Xenopus laevis.</title>
        <authorList>
            <person name="Session A.M."/>
            <person name="Uno Y."/>
            <person name="Kwon T."/>
            <person name="Chapman J.A."/>
            <person name="Toyoda A."/>
            <person name="Takahashi S."/>
            <person name="Fukui A."/>
            <person name="Hikosaka A."/>
            <person name="Suzuki A."/>
            <person name="Kondo M."/>
            <person name="van Heeringen S.J."/>
            <person name="Quigley I."/>
            <person name="Heinz S."/>
            <person name="Ogino H."/>
            <person name="Ochi H."/>
            <person name="Hellsten U."/>
            <person name="Lyons J.B."/>
            <person name="Simakov O."/>
            <person name="Putnam N."/>
            <person name="Stites J."/>
            <person name="Kuroki Y."/>
            <person name="Tanaka T."/>
            <person name="Michiue T."/>
            <person name="Watanabe M."/>
            <person name="Bogdanovic O."/>
            <person name="Lister R."/>
            <person name="Georgiou G."/>
            <person name="Paranjpe S.S."/>
            <person name="van Kruijsbergen I."/>
            <person name="Shu S."/>
            <person name="Carlson J."/>
            <person name="Kinoshita T."/>
            <person name="Ohta Y."/>
            <person name="Mawaribuchi S."/>
            <person name="Jenkins J."/>
            <person name="Grimwood J."/>
            <person name="Schmutz J."/>
            <person name="Mitros T."/>
            <person name="Mozaffari S.V."/>
            <person name="Suzuki Y."/>
            <person name="Haramoto Y."/>
            <person name="Yamamoto T.S."/>
            <person name="Takagi C."/>
            <person name="Heald R."/>
            <person name="Miller K."/>
            <person name="Haudenschild C."/>
            <person name="Kitzman J."/>
            <person name="Nakayama T."/>
            <person name="Izutsu Y."/>
            <person name="Robert J."/>
            <person name="Fortriede J."/>
            <person name="Burns K."/>
            <person name="Lotay V."/>
            <person name="Karimi K."/>
            <person name="Yasuoka Y."/>
            <person name="Dichmann D.S."/>
            <person name="Flajnik M.F."/>
            <person name="Houston D.W."/>
            <person name="Shendure J."/>
            <person name="DuPasquier L."/>
            <person name="Vize P.D."/>
            <person name="Zorn A.M."/>
            <person name="Ito M."/>
            <person name="Marcotte E.M."/>
            <person name="Wallingford J.B."/>
            <person name="Ito Y."/>
            <person name="Asashima M."/>
            <person name="Ueno N."/>
            <person name="Matsuda Y."/>
            <person name="Veenstra G.J."/>
            <person name="Fujiyama A."/>
            <person name="Harland R.M."/>
            <person name="Taira M."/>
            <person name="Rokhsar D.S."/>
        </authorList>
    </citation>
    <scope>NUCLEOTIDE SEQUENCE [LARGE SCALE GENOMIC DNA]</scope>
    <source>
        <strain evidence="3">J</strain>
    </source>
</reference>
<protein>
    <submittedName>
        <fullName evidence="2">Uncharacterized protein</fullName>
    </submittedName>
</protein>
<accession>A0A974C183</accession>
<dbReference type="Proteomes" id="UP000694892">
    <property type="component" value="Chromosome 9_10L"/>
</dbReference>
<sequence length="96" mass="10367">MQIHGISMLYQVWWVALLWRGFVTSVFGNCPITTTGGFIAIAAIDLGFWYPQQPIRLAGCCYAPLGKPSSLTTQLMAAPIVNTSVALSSLGYISGR</sequence>
<dbReference type="EMBL" id="CM004482">
    <property type="protein sequence ID" value="OCT64506.1"/>
    <property type="molecule type" value="Genomic_DNA"/>
</dbReference>
<evidence type="ECO:0000313" key="2">
    <source>
        <dbReference type="EMBL" id="OCT64506.1"/>
    </source>
</evidence>
<organism evidence="2 3">
    <name type="scientific">Xenopus laevis</name>
    <name type="common">African clawed frog</name>
    <dbReference type="NCBI Taxonomy" id="8355"/>
    <lineage>
        <taxon>Eukaryota</taxon>
        <taxon>Metazoa</taxon>
        <taxon>Chordata</taxon>
        <taxon>Craniata</taxon>
        <taxon>Vertebrata</taxon>
        <taxon>Euteleostomi</taxon>
        <taxon>Amphibia</taxon>
        <taxon>Batrachia</taxon>
        <taxon>Anura</taxon>
        <taxon>Pipoidea</taxon>
        <taxon>Pipidae</taxon>
        <taxon>Xenopodinae</taxon>
        <taxon>Xenopus</taxon>
        <taxon>Xenopus</taxon>
    </lineage>
</organism>
<evidence type="ECO:0000256" key="1">
    <source>
        <dbReference type="SAM" id="SignalP"/>
    </source>
</evidence>
<evidence type="ECO:0000313" key="3">
    <source>
        <dbReference type="Proteomes" id="UP000694892"/>
    </source>
</evidence>